<evidence type="ECO:0000256" key="1">
    <source>
        <dbReference type="ARBA" id="ARBA00002235"/>
    </source>
</evidence>
<evidence type="ECO:0000313" key="12">
    <source>
        <dbReference type="EMBL" id="TXG49518.1"/>
    </source>
</evidence>
<evidence type="ECO:0000256" key="10">
    <source>
        <dbReference type="ARBA" id="ARBA00023239"/>
    </source>
</evidence>
<evidence type="ECO:0000256" key="11">
    <source>
        <dbReference type="ARBA" id="ARBA00023537"/>
    </source>
</evidence>
<keyword evidence="8" id="KW-0587">Phenylpropanoid metabolism</keyword>
<dbReference type="GO" id="GO:0006559">
    <property type="term" value="P:L-phenylalanine catabolic process"/>
    <property type="evidence" value="ECO:0007669"/>
    <property type="project" value="UniProtKB-KW"/>
</dbReference>
<dbReference type="PANTHER" id="PTHR10362">
    <property type="entry name" value="HISTIDINE AMMONIA-LYASE"/>
    <property type="match status" value="1"/>
</dbReference>
<organism evidence="12 13">
    <name type="scientific">Acer yangbiense</name>
    <dbReference type="NCBI Taxonomy" id="1000413"/>
    <lineage>
        <taxon>Eukaryota</taxon>
        <taxon>Viridiplantae</taxon>
        <taxon>Streptophyta</taxon>
        <taxon>Embryophyta</taxon>
        <taxon>Tracheophyta</taxon>
        <taxon>Spermatophyta</taxon>
        <taxon>Magnoliopsida</taxon>
        <taxon>eudicotyledons</taxon>
        <taxon>Gunneridae</taxon>
        <taxon>Pentapetalae</taxon>
        <taxon>rosids</taxon>
        <taxon>malvids</taxon>
        <taxon>Sapindales</taxon>
        <taxon>Sapindaceae</taxon>
        <taxon>Hippocastanoideae</taxon>
        <taxon>Acereae</taxon>
        <taxon>Acer</taxon>
    </lineage>
</organism>
<keyword evidence="10" id="KW-0456">Lyase</keyword>
<comment type="pathway">
    <text evidence="3">Phenylpropanoid metabolism; trans-cinnamate biosynthesis; trans-cinnamate from L-phenylalanine: step 1/1.</text>
</comment>
<proteinExistence type="inferred from homology"/>
<gene>
    <name evidence="12" type="ORF">EZV62_025393</name>
</gene>
<dbReference type="InterPro" id="IPR023144">
    <property type="entry name" value="Phe_NH3-lyase_shielding_dom_sf"/>
</dbReference>
<dbReference type="OrthoDB" id="10051290at2759"/>
<accession>A0A5C7GXQ1</accession>
<sequence>MPAVVIHAGRPNSKAVGPNGQALGPVEVFSRQVVDSLNHLTHKLKHHPGQIEAAAIMEHVLHGSAYVKEAQKLHETDPLQKPKQDRYALRTSPQWLGPQIEVIRTATKTIEREINSVNDNPLIDVSRDLALHGGNFQGTPIGVSMDNTRLAIASIGKLLFAQFSELVNDFYNYGLPSNLSVKKTVSQVAKNVLTMWFNGELHPSRFCEKDLIKVVDREDVFAYIDDPCSATYQLMQKLRQVLVEHALVNAEAEKNSSTSIFQKNGNFEKELKTLLPKQVESTRTEFEDGNLAIPNMIKDCRSYPLYKFVREELGTEYLTGEKVRSPGEEFDKVFTAMCAGKLIDPMLESLKEWNGYHKIEALMVQELARNVEGIKKSGCRPDSKWLENSRKTQLVMDAVKQFVDHGCIPVYLTQH</sequence>
<dbReference type="InterPro" id="IPR008948">
    <property type="entry name" value="L-Aspartase-like"/>
</dbReference>
<comment type="similarity">
    <text evidence="4">Belongs to the PAL/histidase family.</text>
</comment>
<keyword evidence="7" id="KW-0963">Cytoplasm</keyword>
<dbReference type="GO" id="GO:0045548">
    <property type="term" value="F:phenylalanine ammonia-lyase activity"/>
    <property type="evidence" value="ECO:0007669"/>
    <property type="project" value="UniProtKB-EC"/>
</dbReference>
<evidence type="ECO:0000256" key="3">
    <source>
        <dbReference type="ARBA" id="ARBA00005138"/>
    </source>
</evidence>
<dbReference type="AlphaFoldDB" id="A0A5C7GXQ1"/>
<dbReference type="SUPFAM" id="SSF48557">
    <property type="entry name" value="L-aspartase-like"/>
    <property type="match status" value="1"/>
</dbReference>
<evidence type="ECO:0000256" key="6">
    <source>
        <dbReference type="ARBA" id="ARBA00012139"/>
    </source>
</evidence>
<evidence type="ECO:0000256" key="5">
    <source>
        <dbReference type="ARBA" id="ARBA00011881"/>
    </source>
</evidence>
<comment type="catalytic activity">
    <reaction evidence="11">
        <text>L-phenylalanine = (E)-cinnamate + NH4(+)</text>
        <dbReference type="Rhea" id="RHEA:21384"/>
        <dbReference type="ChEBI" id="CHEBI:15669"/>
        <dbReference type="ChEBI" id="CHEBI:28938"/>
        <dbReference type="ChEBI" id="CHEBI:58095"/>
        <dbReference type="EC" id="4.3.1.24"/>
    </reaction>
</comment>
<dbReference type="Proteomes" id="UP000323000">
    <property type="component" value="Chromosome 12"/>
</dbReference>
<dbReference type="EMBL" id="VAHF01000012">
    <property type="protein sequence ID" value="TXG49518.1"/>
    <property type="molecule type" value="Genomic_DNA"/>
</dbReference>
<name>A0A5C7GXQ1_9ROSI</name>
<dbReference type="GO" id="GO:0005737">
    <property type="term" value="C:cytoplasm"/>
    <property type="evidence" value="ECO:0007669"/>
    <property type="project" value="UniProtKB-SubCell"/>
</dbReference>
<reference evidence="13" key="1">
    <citation type="journal article" date="2019" name="Gigascience">
        <title>De novo genome assembly of the endangered Acer yangbiense, a plant species with extremely small populations endemic to Yunnan Province, China.</title>
        <authorList>
            <person name="Yang J."/>
            <person name="Wariss H.M."/>
            <person name="Tao L."/>
            <person name="Zhang R."/>
            <person name="Yun Q."/>
            <person name="Hollingsworth P."/>
            <person name="Dao Z."/>
            <person name="Luo G."/>
            <person name="Guo H."/>
            <person name="Ma Y."/>
            <person name="Sun W."/>
        </authorList>
    </citation>
    <scope>NUCLEOTIDE SEQUENCE [LARGE SCALE GENOMIC DNA]</scope>
    <source>
        <strain evidence="13">cv. Malutang</strain>
    </source>
</reference>
<keyword evidence="13" id="KW-1185">Reference proteome</keyword>
<evidence type="ECO:0000256" key="9">
    <source>
        <dbReference type="ARBA" id="ARBA00023232"/>
    </source>
</evidence>
<dbReference type="UniPathway" id="UPA00713">
    <property type="reaction ID" value="UER00725"/>
</dbReference>
<dbReference type="InterPro" id="IPR001106">
    <property type="entry name" value="Aromatic_Lyase"/>
</dbReference>
<evidence type="ECO:0000256" key="7">
    <source>
        <dbReference type="ARBA" id="ARBA00022490"/>
    </source>
</evidence>
<comment type="subunit">
    <text evidence="5">Homotetramer.</text>
</comment>
<dbReference type="GO" id="GO:0009800">
    <property type="term" value="P:cinnamic acid biosynthetic process"/>
    <property type="evidence" value="ECO:0007669"/>
    <property type="project" value="UniProtKB-UniPathway"/>
</dbReference>
<comment type="subcellular location">
    <subcellularLocation>
        <location evidence="2">Cytoplasm</location>
    </subcellularLocation>
</comment>
<comment type="caution">
    <text evidence="12">The sequence shown here is derived from an EMBL/GenBank/DDBJ whole genome shotgun (WGS) entry which is preliminary data.</text>
</comment>
<keyword evidence="9" id="KW-0585">Phenylalanine catabolism</keyword>
<dbReference type="Gene3D" id="1.10.274.20">
    <property type="entry name" value="Phenylalanine ammonia-lyase 1, domain 3"/>
    <property type="match status" value="1"/>
</dbReference>
<protein>
    <recommendedName>
        <fullName evidence="6">phenylalanine ammonia-lyase</fullName>
        <ecNumber evidence="6">4.3.1.24</ecNumber>
    </recommendedName>
</protein>
<evidence type="ECO:0000313" key="13">
    <source>
        <dbReference type="Proteomes" id="UP000323000"/>
    </source>
</evidence>
<dbReference type="Gene3D" id="1.20.200.10">
    <property type="entry name" value="Fumarase/aspartase (Central domain)"/>
    <property type="match status" value="2"/>
</dbReference>
<evidence type="ECO:0000256" key="4">
    <source>
        <dbReference type="ARBA" id="ARBA00007238"/>
    </source>
</evidence>
<dbReference type="Pfam" id="PF00221">
    <property type="entry name" value="Lyase_aromatic"/>
    <property type="match status" value="1"/>
</dbReference>
<evidence type="ECO:0000256" key="8">
    <source>
        <dbReference type="ARBA" id="ARBA00023051"/>
    </source>
</evidence>
<comment type="function">
    <text evidence="1">This is a key enzyme of plant metabolism catalyzing the first reaction in the biosynthesis from L-phenylalanine of a wide variety of natural products based on the phenylpropane skeleton.</text>
</comment>
<evidence type="ECO:0000256" key="2">
    <source>
        <dbReference type="ARBA" id="ARBA00004496"/>
    </source>
</evidence>
<dbReference type="EC" id="4.3.1.24" evidence="6"/>